<dbReference type="SUPFAM" id="SSF52009">
    <property type="entry name" value="Phosphohistidine domain"/>
    <property type="match status" value="1"/>
</dbReference>
<reference evidence="3" key="1">
    <citation type="submission" date="2016-10" db="EMBL/GenBank/DDBJ databases">
        <title>Sequence of Gallionella enrichment culture.</title>
        <authorList>
            <person name="Poehlein A."/>
            <person name="Muehling M."/>
            <person name="Daniel R."/>
        </authorList>
    </citation>
    <scope>NUCLEOTIDE SEQUENCE</scope>
</reference>
<dbReference type="AlphaFoldDB" id="A0A1J5RT09"/>
<dbReference type="Gene3D" id="3.30.1490.20">
    <property type="entry name" value="ATP-grasp fold, A domain"/>
    <property type="match status" value="2"/>
</dbReference>
<evidence type="ECO:0000259" key="2">
    <source>
        <dbReference type="Pfam" id="PF01326"/>
    </source>
</evidence>
<dbReference type="Gene3D" id="3.30.470.20">
    <property type="entry name" value="ATP-grasp fold, B domain"/>
    <property type="match status" value="1"/>
</dbReference>
<dbReference type="InterPro" id="IPR036637">
    <property type="entry name" value="Phosphohistidine_dom_sf"/>
</dbReference>
<keyword evidence="3" id="KW-0808">Transferase</keyword>
<feature type="domain" description="PEP-utilising enzyme mobile" evidence="1">
    <location>
        <begin position="771"/>
        <end position="839"/>
    </location>
</feature>
<sequence length="861" mass="94049">MSSPALVLGLSEIDSVHAPLVGGKAFHLAQLHQAGFPVPDGFCLTTSATESWGDAAKQALLDAYRRMGGGAVAVRSSALEEDGEDASYAGIFCSVLGVSGEYALLHAVEQCVASLHAPLASQYRETLGIATAPAMAVLILRMVAARSAGIAYTSAPLDSARRNIYVNAVWGLAEPLASGRVEGDGFVVSRSGKLLQQNVAGKPFKLTATGEQNLPEAMRTSPSLSDAEAKKVAKLAIKAEKFFGRPQDVEFAFDHEQLWLLQSRPIAVTVEDAVEVTHYLRRERTRLTRKCAQLRRNGHISGSDIVYSNGNIGELLPTPTTMSFGLFRRVFAGKRGGIVSGRLRLGYRFEPRVAEHLFDRIAGQPYFNLELDASTFDYGASPPVQFYLNQVLASPALANYPEVNLYCQHYASMEDTGSFDDQAAGRKALEAAAGFRTGLVLHARDFLARFSSDIEPGLRRRDRHDWESLSAAQSIKGINALILELRTFACVEFVVAARLGFYFAALTRRRLKCLIGSDSDALYAALLSGLPGSLVTQQTLCLEQVSRGEMEIETFLDHYGHVARNELEIAEPRLNESPAILKAMLHDMHHSGRSAAKDFADKVVQRGEAETRLEVRMLACGIAPGEVRDLREDLRFAQQFLPLRETIKHHYTARYAEIRRGLQRLEGLLNWDSDLIFHLYPEELPRTLRDPKGMSRKAAARKKDWTLAAKAVRQQSLPDVIFASNLMAIGRSIKQSNHELLLQGTPLSPGRVRGIARVIDPAMIGAEKFSSNEILILRSANLGIAPLLRVVAGMVVEVGGLLAHGACQAREAGVPAVVLPEATHLIKNGVTVCLDGNIGTVEIVMTEQHRESDHGCSYETV</sequence>
<evidence type="ECO:0000259" key="1">
    <source>
        <dbReference type="Pfam" id="PF00391"/>
    </source>
</evidence>
<dbReference type="EC" id="2.7.9.2" evidence="3"/>
<accession>A0A1J5RT09</accession>
<evidence type="ECO:0000313" key="3">
    <source>
        <dbReference type="EMBL" id="OIQ92611.1"/>
    </source>
</evidence>
<name>A0A1J5RT09_9ZZZZ</name>
<organism evidence="3">
    <name type="scientific">mine drainage metagenome</name>
    <dbReference type="NCBI Taxonomy" id="410659"/>
    <lineage>
        <taxon>unclassified sequences</taxon>
        <taxon>metagenomes</taxon>
        <taxon>ecological metagenomes</taxon>
    </lineage>
</organism>
<dbReference type="GO" id="GO:0008986">
    <property type="term" value="F:pyruvate, water dikinase activity"/>
    <property type="evidence" value="ECO:0007669"/>
    <property type="project" value="UniProtKB-EC"/>
</dbReference>
<feature type="domain" description="Pyruvate phosphate dikinase AMP/ATP-binding" evidence="2">
    <location>
        <begin position="55"/>
        <end position="277"/>
    </location>
</feature>
<dbReference type="Pfam" id="PF01326">
    <property type="entry name" value="PPDK_N"/>
    <property type="match status" value="1"/>
</dbReference>
<dbReference type="GO" id="GO:0005524">
    <property type="term" value="F:ATP binding"/>
    <property type="evidence" value="ECO:0007669"/>
    <property type="project" value="InterPro"/>
</dbReference>
<dbReference type="InterPro" id="IPR051549">
    <property type="entry name" value="PEP_Utilizing_Enz"/>
</dbReference>
<gene>
    <name evidence="3" type="primary">ppsA_9</name>
    <name evidence="3" type="ORF">GALL_254340</name>
</gene>
<dbReference type="EMBL" id="MLJW01000227">
    <property type="protein sequence ID" value="OIQ92611.1"/>
    <property type="molecule type" value="Genomic_DNA"/>
</dbReference>
<dbReference type="PANTHER" id="PTHR43615">
    <property type="entry name" value="PHOSPHOENOLPYRUVATE SYNTHASE-RELATED"/>
    <property type="match status" value="1"/>
</dbReference>
<dbReference type="InterPro" id="IPR008279">
    <property type="entry name" value="PEP-util_enz_mobile_dom"/>
</dbReference>
<dbReference type="Gene3D" id="3.50.30.10">
    <property type="entry name" value="Phosphohistidine domain"/>
    <property type="match status" value="1"/>
</dbReference>
<dbReference type="SUPFAM" id="SSF56059">
    <property type="entry name" value="Glutathione synthetase ATP-binding domain-like"/>
    <property type="match status" value="1"/>
</dbReference>
<dbReference type="Pfam" id="PF00391">
    <property type="entry name" value="PEP-utilizers"/>
    <property type="match status" value="1"/>
</dbReference>
<dbReference type="InterPro" id="IPR013815">
    <property type="entry name" value="ATP_grasp_subdomain_1"/>
</dbReference>
<dbReference type="InterPro" id="IPR002192">
    <property type="entry name" value="PPDK_AMP/ATP-bd"/>
</dbReference>
<proteinExistence type="predicted"/>
<keyword evidence="3" id="KW-0670">Pyruvate</keyword>
<dbReference type="PANTHER" id="PTHR43615:SF1">
    <property type="entry name" value="PPDK_N DOMAIN-CONTAINING PROTEIN"/>
    <property type="match status" value="1"/>
</dbReference>
<comment type="caution">
    <text evidence="3">The sequence shown here is derived from an EMBL/GenBank/DDBJ whole genome shotgun (WGS) entry which is preliminary data.</text>
</comment>
<protein>
    <submittedName>
        <fullName evidence="3">Phosphoenolpyruvate synthase</fullName>
        <ecNumber evidence="3">2.7.9.2</ecNumber>
    </submittedName>
</protein>